<keyword evidence="2" id="KW-1133">Transmembrane helix</keyword>
<evidence type="ECO:0000313" key="4">
    <source>
        <dbReference type="Proteomes" id="UP000009009"/>
    </source>
</evidence>
<name>H0GSI6_SACCK</name>
<dbReference type="OrthoDB" id="4088875at2759"/>
<dbReference type="PhylomeDB" id="H0GSI6"/>
<evidence type="ECO:0000313" key="3">
    <source>
        <dbReference type="EMBL" id="EHN03201.1"/>
    </source>
</evidence>
<evidence type="ECO:0000256" key="1">
    <source>
        <dbReference type="SAM" id="MobiDB-lite"/>
    </source>
</evidence>
<dbReference type="HOGENOM" id="CLU_078289_2_1_1"/>
<dbReference type="GO" id="GO:0016192">
    <property type="term" value="P:vesicle-mediated transport"/>
    <property type="evidence" value="ECO:0007669"/>
    <property type="project" value="TreeGrafter"/>
</dbReference>
<reference evidence="3 4" key="1">
    <citation type="journal article" date="2012" name="FEMS Yeast Res.">
        <title>The genome sequence of the wine yeast VIN7 reveals an allotriploid hybrid genome with Saccharomyces cerevisiae and Saccharomyces kudriavzevii origins.</title>
        <authorList>
            <person name="Borneman A.R."/>
            <person name="Desany B.A."/>
            <person name="Riches D."/>
            <person name="Affourtit J.P."/>
            <person name="Forgan A.H."/>
            <person name="Pretorius I.S."/>
            <person name="Egholm M."/>
            <person name="Chambers P.J."/>
        </authorList>
    </citation>
    <scope>NUCLEOTIDE SEQUENCE [LARGE SCALE GENOMIC DNA]</scope>
    <source>
        <strain evidence="3 4">VIN7</strain>
    </source>
</reference>
<organism evidence="3 4">
    <name type="scientific">Saccharomyces cerevisiae x Saccharomyces kudriavzevii (strain VIN7)</name>
    <name type="common">Yeast</name>
    <dbReference type="NCBI Taxonomy" id="1095631"/>
    <lineage>
        <taxon>Eukaryota</taxon>
        <taxon>Fungi</taxon>
        <taxon>Dikarya</taxon>
        <taxon>Ascomycota</taxon>
        <taxon>Saccharomycotina</taxon>
        <taxon>Saccharomycetes</taxon>
        <taxon>Saccharomycetales</taxon>
        <taxon>Saccharomycetaceae</taxon>
        <taxon>Saccharomyces</taxon>
    </lineage>
</organism>
<dbReference type="Proteomes" id="UP000009009">
    <property type="component" value="Unassembled WGS sequence"/>
</dbReference>
<feature type="region of interest" description="Disordered" evidence="1">
    <location>
        <begin position="177"/>
        <end position="209"/>
    </location>
</feature>
<sequence>MILQEQVSLLIYRRADDNNGNGEAITDDDPFSSSSWRWGRWYFFYFFLLVALLILLFSAAKVNRRRRIMGQAPIRGTAWLTPPTYRQSENEYNGTQRCVEDYVPEYTETANENDLGFYDERGEFHPNGKSEYLAPPPLSENQVNSTDKDLQRPVAAVVRMPSEDEFDLNLLRPTMNNFANDQSNGQNSPTIESSSFDVNSTPARAKISN</sequence>
<dbReference type="Pfam" id="PF12273">
    <property type="entry name" value="RCR"/>
    <property type="match status" value="1"/>
</dbReference>
<dbReference type="InterPro" id="IPR020999">
    <property type="entry name" value="Chitin_synth_reg_RCR"/>
</dbReference>
<dbReference type="PANTHER" id="PTHR28187">
    <property type="entry name" value="PROTEIN RCR1-RELATED"/>
    <property type="match status" value="1"/>
</dbReference>
<keyword evidence="4" id="KW-1185">Reference proteome</keyword>
<dbReference type="PANTHER" id="PTHR28187:SF1">
    <property type="entry name" value="PROTEIN RCR1-RELATED"/>
    <property type="match status" value="1"/>
</dbReference>
<keyword evidence="2" id="KW-0472">Membrane</keyword>
<feature type="transmembrane region" description="Helical" evidence="2">
    <location>
        <begin position="41"/>
        <end position="60"/>
    </location>
</feature>
<comment type="caution">
    <text evidence="3">The sequence shown here is derived from an EMBL/GenBank/DDBJ whole genome shotgun (WGS) entry which is preliminary data.</text>
</comment>
<keyword evidence="2" id="KW-0812">Transmembrane</keyword>
<dbReference type="AlphaFoldDB" id="H0GSI6"/>
<protein>
    <submittedName>
        <fullName evidence="3">Rcr2p</fullName>
    </submittedName>
</protein>
<evidence type="ECO:0000256" key="2">
    <source>
        <dbReference type="SAM" id="Phobius"/>
    </source>
</evidence>
<gene>
    <name evidence="3" type="ORF">VIN7_6130</name>
</gene>
<accession>H0GSI6</accession>
<dbReference type="EMBL" id="AGVY01000161">
    <property type="protein sequence ID" value="EHN03201.1"/>
    <property type="molecule type" value="Genomic_DNA"/>
</dbReference>
<proteinExistence type="predicted"/>